<dbReference type="EMBL" id="ADVG01000004">
    <property type="protein sequence ID" value="EFH82415.1"/>
    <property type="molecule type" value="Genomic_DNA"/>
</dbReference>
<accession>D6U0S5</accession>
<name>D6U0S5_KTERA</name>
<reference evidence="1 2" key="1">
    <citation type="journal article" date="2011" name="Stand. Genomic Sci.">
        <title>Non-contiguous finished genome sequence and contextual data of the filamentous soil bacterium Ktedonobacter racemifer type strain (SOSP1-21).</title>
        <authorList>
            <person name="Chang Y.J."/>
            <person name="Land M."/>
            <person name="Hauser L."/>
            <person name="Chertkov O."/>
            <person name="Del Rio T.G."/>
            <person name="Nolan M."/>
            <person name="Copeland A."/>
            <person name="Tice H."/>
            <person name="Cheng J.F."/>
            <person name="Lucas S."/>
            <person name="Han C."/>
            <person name="Goodwin L."/>
            <person name="Pitluck S."/>
            <person name="Ivanova N."/>
            <person name="Ovchinikova G."/>
            <person name="Pati A."/>
            <person name="Chen A."/>
            <person name="Palaniappan K."/>
            <person name="Mavromatis K."/>
            <person name="Liolios K."/>
            <person name="Brettin T."/>
            <person name="Fiebig A."/>
            <person name="Rohde M."/>
            <person name="Abt B."/>
            <person name="Goker M."/>
            <person name="Detter J.C."/>
            <person name="Woyke T."/>
            <person name="Bristow J."/>
            <person name="Eisen J.A."/>
            <person name="Markowitz V."/>
            <person name="Hugenholtz P."/>
            <person name="Kyrpides N.C."/>
            <person name="Klenk H.P."/>
            <person name="Lapidus A."/>
        </authorList>
    </citation>
    <scope>NUCLEOTIDE SEQUENCE [LARGE SCALE GENOMIC DNA]</scope>
    <source>
        <strain evidence="2">DSM 44963</strain>
    </source>
</reference>
<dbReference type="AlphaFoldDB" id="D6U0S5"/>
<dbReference type="STRING" id="485913.Krac_3226"/>
<evidence type="ECO:0000313" key="1">
    <source>
        <dbReference type="EMBL" id="EFH82415.1"/>
    </source>
</evidence>
<dbReference type="InParanoid" id="D6U0S5"/>
<comment type="caution">
    <text evidence="1">The sequence shown here is derived from an EMBL/GenBank/DDBJ whole genome shotgun (WGS) entry which is preliminary data.</text>
</comment>
<protein>
    <submittedName>
        <fullName evidence="1">Uncharacterized protein</fullName>
    </submittedName>
</protein>
<proteinExistence type="predicted"/>
<dbReference type="Proteomes" id="UP000004508">
    <property type="component" value="Unassembled WGS sequence"/>
</dbReference>
<sequence>MHALACQPHRRMTYMVWRNRLLLLEDFKQIEHKKED</sequence>
<evidence type="ECO:0000313" key="2">
    <source>
        <dbReference type="Proteomes" id="UP000004508"/>
    </source>
</evidence>
<keyword evidence="2" id="KW-1185">Reference proteome</keyword>
<gene>
    <name evidence="1" type="ORF">Krac_3226</name>
</gene>
<organism evidence="1 2">
    <name type="scientific">Ktedonobacter racemifer DSM 44963</name>
    <dbReference type="NCBI Taxonomy" id="485913"/>
    <lineage>
        <taxon>Bacteria</taxon>
        <taxon>Bacillati</taxon>
        <taxon>Chloroflexota</taxon>
        <taxon>Ktedonobacteria</taxon>
        <taxon>Ktedonobacterales</taxon>
        <taxon>Ktedonobacteraceae</taxon>
        <taxon>Ktedonobacter</taxon>
    </lineage>
</organism>